<keyword evidence="2" id="KW-1185">Reference proteome</keyword>
<protein>
    <submittedName>
        <fullName evidence="1">Uncharacterized protein</fullName>
    </submittedName>
</protein>
<organism evidence="1 2">
    <name type="scientific">Methylopila henanensis</name>
    <dbReference type="NCBI Taxonomy" id="873516"/>
    <lineage>
        <taxon>Bacteria</taxon>
        <taxon>Pseudomonadati</taxon>
        <taxon>Pseudomonadota</taxon>
        <taxon>Alphaproteobacteria</taxon>
        <taxon>Hyphomicrobiales</taxon>
        <taxon>Methylopilaceae</taxon>
        <taxon>Methylopila</taxon>
    </lineage>
</organism>
<evidence type="ECO:0000313" key="1">
    <source>
        <dbReference type="EMBL" id="MFD1702927.1"/>
    </source>
</evidence>
<accession>A0ABW4K7J8</accession>
<dbReference type="EMBL" id="JBHUER010000004">
    <property type="protein sequence ID" value="MFD1702927.1"/>
    <property type="molecule type" value="Genomic_DNA"/>
</dbReference>
<proteinExistence type="predicted"/>
<comment type="caution">
    <text evidence="1">The sequence shown here is derived from an EMBL/GenBank/DDBJ whole genome shotgun (WGS) entry which is preliminary data.</text>
</comment>
<evidence type="ECO:0000313" key="2">
    <source>
        <dbReference type="Proteomes" id="UP001597308"/>
    </source>
</evidence>
<sequence>MSFRPEMRKMVHNYFNSENERARIEGAKRYNALLSAEHAYLSDSERVQRDRDRSAAEVAEMVAELKATFPQEARSTND</sequence>
<gene>
    <name evidence="1" type="ORF">ACFSCV_07905</name>
</gene>
<name>A0ABW4K7J8_9HYPH</name>
<dbReference type="Proteomes" id="UP001597308">
    <property type="component" value="Unassembled WGS sequence"/>
</dbReference>
<reference evidence="2" key="1">
    <citation type="journal article" date="2019" name="Int. J. Syst. Evol. Microbiol.">
        <title>The Global Catalogue of Microorganisms (GCM) 10K type strain sequencing project: providing services to taxonomists for standard genome sequencing and annotation.</title>
        <authorList>
            <consortium name="The Broad Institute Genomics Platform"/>
            <consortium name="The Broad Institute Genome Sequencing Center for Infectious Disease"/>
            <person name="Wu L."/>
            <person name="Ma J."/>
        </authorList>
    </citation>
    <scope>NUCLEOTIDE SEQUENCE [LARGE SCALE GENOMIC DNA]</scope>
    <source>
        <strain evidence="2">KCTC 23707</strain>
    </source>
</reference>